<protein>
    <recommendedName>
        <fullName evidence="3">F-box domain-containing protein</fullName>
    </recommendedName>
</protein>
<evidence type="ECO:0000313" key="2">
    <source>
        <dbReference type="Proteomes" id="UP000800035"/>
    </source>
</evidence>
<evidence type="ECO:0000313" key="1">
    <source>
        <dbReference type="EMBL" id="KAF1955826.1"/>
    </source>
</evidence>
<keyword evidence="2" id="KW-1185">Reference proteome</keyword>
<accession>A0A6A5TYP5</accession>
<gene>
    <name evidence="1" type="ORF">CC80DRAFT_505138</name>
</gene>
<dbReference type="OrthoDB" id="5314997at2759"/>
<dbReference type="EMBL" id="ML976993">
    <property type="protein sequence ID" value="KAF1955826.1"/>
    <property type="molecule type" value="Genomic_DNA"/>
</dbReference>
<dbReference type="Proteomes" id="UP000800035">
    <property type="component" value="Unassembled WGS sequence"/>
</dbReference>
<evidence type="ECO:0008006" key="3">
    <source>
        <dbReference type="Google" id="ProtNLM"/>
    </source>
</evidence>
<organism evidence="1 2">
    <name type="scientific">Byssothecium circinans</name>
    <dbReference type="NCBI Taxonomy" id="147558"/>
    <lineage>
        <taxon>Eukaryota</taxon>
        <taxon>Fungi</taxon>
        <taxon>Dikarya</taxon>
        <taxon>Ascomycota</taxon>
        <taxon>Pezizomycotina</taxon>
        <taxon>Dothideomycetes</taxon>
        <taxon>Pleosporomycetidae</taxon>
        <taxon>Pleosporales</taxon>
        <taxon>Massarineae</taxon>
        <taxon>Massarinaceae</taxon>
        <taxon>Byssothecium</taxon>
    </lineage>
</organism>
<name>A0A6A5TYP5_9PLEO</name>
<proteinExistence type="predicted"/>
<reference evidence="1" key="1">
    <citation type="journal article" date="2020" name="Stud. Mycol.">
        <title>101 Dothideomycetes genomes: a test case for predicting lifestyles and emergence of pathogens.</title>
        <authorList>
            <person name="Haridas S."/>
            <person name="Albert R."/>
            <person name="Binder M."/>
            <person name="Bloem J."/>
            <person name="Labutti K."/>
            <person name="Salamov A."/>
            <person name="Andreopoulos B."/>
            <person name="Baker S."/>
            <person name="Barry K."/>
            <person name="Bills G."/>
            <person name="Bluhm B."/>
            <person name="Cannon C."/>
            <person name="Castanera R."/>
            <person name="Culley D."/>
            <person name="Daum C."/>
            <person name="Ezra D."/>
            <person name="Gonzalez J."/>
            <person name="Henrissat B."/>
            <person name="Kuo A."/>
            <person name="Liang C."/>
            <person name="Lipzen A."/>
            <person name="Lutzoni F."/>
            <person name="Magnuson J."/>
            <person name="Mondo S."/>
            <person name="Nolan M."/>
            <person name="Ohm R."/>
            <person name="Pangilinan J."/>
            <person name="Park H.-J."/>
            <person name="Ramirez L."/>
            <person name="Alfaro M."/>
            <person name="Sun H."/>
            <person name="Tritt A."/>
            <person name="Yoshinaga Y."/>
            <person name="Zwiers L.-H."/>
            <person name="Turgeon B."/>
            <person name="Goodwin S."/>
            <person name="Spatafora J."/>
            <person name="Crous P."/>
            <person name="Grigoriev I."/>
        </authorList>
    </citation>
    <scope>NUCLEOTIDE SEQUENCE</scope>
    <source>
        <strain evidence="1">CBS 675.92</strain>
    </source>
</reference>
<sequence length="310" mass="35866">MATTPGLNTQPFRFLDLPTELRLMVYQRIPITTQRTTIKQTATLGFIWPKCDDGTEPSSITLVKKSTSANILRTCKFIKHEAECYIKTKLESIAKEPLRIVADFRGFQALTTSGAFLEACIYWARYMMLVLEEKEKPSYTTNEEIRLDHGICPSETISHLYASKSPSSPRASQLINHFLTTFATRETRPQPRLEIIVTPSNTSTVYSQEQIESLRDLVGWCRTFYEAREDLEDIFRAEWKVLAVATDQLLLNDVDVDVDANTHDMEREFFFAEWYRARVVFVHSAYKDDVRALEWIELWQEGDVDWPEGL</sequence>
<dbReference type="AlphaFoldDB" id="A0A6A5TYP5"/>